<comment type="caution">
    <text evidence="14">The sequence shown here is derived from an EMBL/GenBank/DDBJ whole genome shotgun (WGS) entry which is preliminary data.</text>
</comment>
<keyword evidence="8" id="KW-0547">Nucleotide-binding</keyword>
<evidence type="ECO:0000256" key="2">
    <source>
        <dbReference type="ARBA" id="ARBA00004496"/>
    </source>
</evidence>
<keyword evidence="4" id="KW-0963">Cytoplasm</keyword>
<evidence type="ECO:0000259" key="11">
    <source>
        <dbReference type="Pfam" id="PF00931"/>
    </source>
</evidence>
<feature type="domain" description="Disease resistance protein winged helix" evidence="12">
    <location>
        <begin position="437"/>
        <end position="496"/>
    </location>
</feature>
<evidence type="ECO:0000256" key="1">
    <source>
        <dbReference type="ARBA" id="ARBA00002074"/>
    </source>
</evidence>
<dbReference type="Gene3D" id="3.40.50.300">
    <property type="entry name" value="P-loop containing nucleotide triphosphate hydrolases"/>
    <property type="match status" value="1"/>
</dbReference>
<dbReference type="Pfam" id="PF23598">
    <property type="entry name" value="LRR_14"/>
    <property type="match status" value="1"/>
</dbReference>
<dbReference type="GO" id="GO:0005524">
    <property type="term" value="F:ATP binding"/>
    <property type="evidence" value="ECO:0007669"/>
    <property type="project" value="UniProtKB-KW"/>
</dbReference>
<dbReference type="InterPro" id="IPR027417">
    <property type="entry name" value="P-loop_NTPase"/>
</dbReference>
<dbReference type="InterPro" id="IPR032675">
    <property type="entry name" value="LRR_dom_sf"/>
</dbReference>
<evidence type="ECO:0000313" key="14">
    <source>
        <dbReference type="EMBL" id="KAJ9552078.1"/>
    </source>
</evidence>
<dbReference type="PANTHER" id="PTHR23155:SF1152">
    <property type="entry name" value="AAA+ ATPASE DOMAIN-CONTAINING PROTEIN"/>
    <property type="match status" value="1"/>
</dbReference>
<dbReference type="Gene3D" id="1.10.10.10">
    <property type="entry name" value="Winged helix-like DNA-binding domain superfamily/Winged helix DNA-binding domain"/>
    <property type="match status" value="1"/>
</dbReference>
<evidence type="ECO:0000256" key="6">
    <source>
        <dbReference type="ARBA" id="ARBA00022667"/>
    </source>
</evidence>
<dbReference type="FunFam" id="3.40.50.300:FF:001091">
    <property type="entry name" value="Probable disease resistance protein At1g61300"/>
    <property type="match status" value="1"/>
</dbReference>
<proteinExistence type="inferred from homology"/>
<dbReference type="GO" id="GO:0009626">
    <property type="term" value="P:plant-type hypersensitive response"/>
    <property type="evidence" value="ECO:0007669"/>
    <property type="project" value="UniProtKB-KW"/>
</dbReference>
<keyword evidence="5" id="KW-0433">Leucine-rich repeat</keyword>
<accession>A0AA38T834</accession>
<dbReference type="InterPro" id="IPR044974">
    <property type="entry name" value="Disease_R_plants"/>
</dbReference>
<comment type="similarity">
    <text evidence="3">Belongs to the disease resistance NB-LRR family.</text>
</comment>
<evidence type="ECO:0000256" key="4">
    <source>
        <dbReference type="ARBA" id="ARBA00022490"/>
    </source>
</evidence>
<dbReference type="InterPro" id="IPR002182">
    <property type="entry name" value="NB-ARC"/>
</dbReference>
<dbReference type="AlphaFoldDB" id="A0AA38T834"/>
<evidence type="ECO:0000256" key="9">
    <source>
        <dbReference type="ARBA" id="ARBA00022821"/>
    </source>
</evidence>
<evidence type="ECO:0000259" key="13">
    <source>
        <dbReference type="Pfam" id="PF23598"/>
    </source>
</evidence>
<keyword evidence="10" id="KW-0067">ATP-binding</keyword>
<feature type="domain" description="Disease resistance R13L4/SHOC-2-like LRR" evidence="13">
    <location>
        <begin position="533"/>
        <end position="691"/>
    </location>
</feature>
<organism evidence="14 15">
    <name type="scientific">Centaurea solstitialis</name>
    <name type="common">yellow star-thistle</name>
    <dbReference type="NCBI Taxonomy" id="347529"/>
    <lineage>
        <taxon>Eukaryota</taxon>
        <taxon>Viridiplantae</taxon>
        <taxon>Streptophyta</taxon>
        <taxon>Embryophyta</taxon>
        <taxon>Tracheophyta</taxon>
        <taxon>Spermatophyta</taxon>
        <taxon>Magnoliopsida</taxon>
        <taxon>eudicotyledons</taxon>
        <taxon>Gunneridae</taxon>
        <taxon>Pentapetalae</taxon>
        <taxon>asterids</taxon>
        <taxon>campanulids</taxon>
        <taxon>Asterales</taxon>
        <taxon>Asteraceae</taxon>
        <taxon>Carduoideae</taxon>
        <taxon>Cardueae</taxon>
        <taxon>Centaureinae</taxon>
        <taxon>Centaurea</taxon>
    </lineage>
</organism>
<dbReference type="SUPFAM" id="SSF52540">
    <property type="entry name" value="P-loop containing nucleoside triphosphate hydrolases"/>
    <property type="match status" value="1"/>
</dbReference>
<dbReference type="Gene3D" id="1.10.8.430">
    <property type="entry name" value="Helical domain of apoptotic protease-activating factors"/>
    <property type="match status" value="1"/>
</dbReference>
<comment type="subcellular location">
    <subcellularLocation>
        <location evidence="2">Cytoplasm</location>
    </subcellularLocation>
</comment>
<dbReference type="Gene3D" id="1.20.5.4130">
    <property type="match status" value="1"/>
</dbReference>
<dbReference type="SUPFAM" id="SSF52058">
    <property type="entry name" value="L domain-like"/>
    <property type="match status" value="1"/>
</dbReference>
<name>A0AA38T834_9ASTR</name>
<dbReference type="InterPro" id="IPR058922">
    <property type="entry name" value="WHD_DRP"/>
</dbReference>
<keyword evidence="7" id="KW-0677">Repeat</keyword>
<dbReference type="GO" id="GO:0043531">
    <property type="term" value="F:ADP binding"/>
    <property type="evidence" value="ECO:0007669"/>
    <property type="project" value="InterPro"/>
</dbReference>
<evidence type="ECO:0000256" key="5">
    <source>
        <dbReference type="ARBA" id="ARBA00022614"/>
    </source>
</evidence>
<dbReference type="FunFam" id="1.10.10.10:FF:000322">
    <property type="entry name" value="Probable disease resistance protein At1g63360"/>
    <property type="match status" value="1"/>
</dbReference>
<evidence type="ECO:0000256" key="10">
    <source>
        <dbReference type="ARBA" id="ARBA00022840"/>
    </source>
</evidence>
<evidence type="ECO:0000256" key="8">
    <source>
        <dbReference type="ARBA" id="ARBA00022741"/>
    </source>
</evidence>
<dbReference type="InterPro" id="IPR042197">
    <property type="entry name" value="Apaf_helical"/>
</dbReference>
<dbReference type="EMBL" id="JARYMX010000004">
    <property type="protein sequence ID" value="KAJ9552078.1"/>
    <property type="molecule type" value="Genomic_DNA"/>
</dbReference>
<dbReference type="PANTHER" id="PTHR23155">
    <property type="entry name" value="DISEASE RESISTANCE PROTEIN RP"/>
    <property type="match status" value="1"/>
</dbReference>
<evidence type="ECO:0000259" key="12">
    <source>
        <dbReference type="Pfam" id="PF23559"/>
    </source>
</evidence>
<keyword evidence="15" id="KW-1185">Reference proteome</keyword>
<evidence type="ECO:0008006" key="16">
    <source>
        <dbReference type="Google" id="ProtNLM"/>
    </source>
</evidence>
<dbReference type="InterPro" id="IPR036388">
    <property type="entry name" value="WH-like_DNA-bd_sf"/>
</dbReference>
<sequence length="875" mass="100691">MAYTAGFQMLLMENLKKLIHGNHHPFINNNPLILSERPQFQLLYQELDSIIQTLFSIHEDHHHNPDEIEKVRNLKERFKDVVEEAQDIIDLFVSAVHFTNRQFPPEIDVFKTSLNLEKVLKSIESIKVELMTINIGNMKMDSSSRIDHVKTQSVAAAAVGTSYTRNRLGTKMVSSEEIVVGLDHDVKIIRDKLTEETKQLGVVSIVGMGGLGKTTIANKIFNDRFVVYYFHVRAWVTVSQTYAKRDLLIQILRSIGVQGDLEEDDDSKLRGKLHKNLMGRRYLIVIDDIWSIEAWDELKMFFPHDNTASRILLTTRLYEVALHVKPHGFVHSLPCLTEEESWKLLKQKVFHGDECPEWLIKPGMQIAKKCHGLPLSVVVMAGVLAKEPMNKDLWEEIACSVSSYIVGDHKGCLETLALSYHHLPNHLRECFLYLGGFPEDFRFTVERIIWLWVAEGFIEEAGNRSLEDVAEAYLMDLISRNLVIVAGRKFNGDVKAYSPPFSSQLLEVYKQRRVFTNQDINNIAHSLTRTAQSLLCFHDGICWAESIGGSSFVLLKVLDLQKCRLHDFPQGLRLLIHLRYLAICYSGEFPNLICKLWSLQTLILRTNVVGPMHLPHNIQDLVNLRHLWSDTMLFFPSIEKPMNLQYISNVVFKDGMDNFRKCFPSLKKLALRCDKDDEYHFELLPCLENLKLAGLRLQHNHISFPATLKKLTLAWCDLPWSDMSTIQLLPNLEALQLKGYAPEGAHWDACDQQFQKLKFLKLEWLNIKQWKASSTSFPCLKRLAVCFCWDLQEIPLEIGEIATLDLIITDSSSNSVVKSVKRIQEEQHDVGNYELKIIVDGMELSYYLSHPGGSWREWTASFLLRLLKRERILMI</sequence>
<protein>
    <recommendedName>
        <fullName evidence="16">NB-ARC domain-containing protein</fullName>
    </recommendedName>
</protein>
<dbReference type="InterPro" id="IPR055414">
    <property type="entry name" value="LRR_R13L4/SHOC2-like"/>
</dbReference>
<gene>
    <name evidence="14" type="ORF">OSB04_016123</name>
</gene>
<dbReference type="PRINTS" id="PR00364">
    <property type="entry name" value="DISEASERSIST"/>
</dbReference>
<evidence type="ECO:0000256" key="3">
    <source>
        <dbReference type="ARBA" id="ARBA00008894"/>
    </source>
</evidence>
<feature type="domain" description="NB-ARC" evidence="11">
    <location>
        <begin position="184"/>
        <end position="353"/>
    </location>
</feature>
<dbReference type="GO" id="GO:0051607">
    <property type="term" value="P:defense response to virus"/>
    <property type="evidence" value="ECO:0007669"/>
    <property type="project" value="UniProtKB-ARBA"/>
</dbReference>
<evidence type="ECO:0000313" key="15">
    <source>
        <dbReference type="Proteomes" id="UP001172457"/>
    </source>
</evidence>
<keyword evidence="6" id="KW-0381">Hypersensitive response</keyword>
<evidence type="ECO:0000256" key="7">
    <source>
        <dbReference type="ARBA" id="ARBA00022737"/>
    </source>
</evidence>
<dbReference type="Pfam" id="PF23559">
    <property type="entry name" value="WHD_DRP"/>
    <property type="match status" value="1"/>
</dbReference>
<dbReference type="Pfam" id="PF00931">
    <property type="entry name" value="NB-ARC"/>
    <property type="match status" value="1"/>
</dbReference>
<keyword evidence="9" id="KW-0611">Plant defense</keyword>
<reference evidence="14" key="1">
    <citation type="submission" date="2023-03" db="EMBL/GenBank/DDBJ databases">
        <title>Chromosome-scale reference genome and RAD-based genetic map of yellow starthistle (Centaurea solstitialis) reveal putative structural variation and QTLs associated with invader traits.</title>
        <authorList>
            <person name="Reatini B."/>
            <person name="Cang F.A."/>
            <person name="Jiang Q."/>
            <person name="Mckibben M.T.W."/>
            <person name="Barker M.S."/>
            <person name="Rieseberg L.H."/>
            <person name="Dlugosch K.M."/>
        </authorList>
    </citation>
    <scope>NUCLEOTIDE SEQUENCE</scope>
    <source>
        <strain evidence="14">CAN-66</strain>
        <tissue evidence="14">Leaf</tissue>
    </source>
</reference>
<dbReference type="Gene3D" id="3.80.10.10">
    <property type="entry name" value="Ribonuclease Inhibitor"/>
    <property type="match status" value="1"/>
</dbReference>
<comment type="function">
    <text evidence="1">Confers resistance to late blight (Phytophthora infestans) races carrying the avirulence gene Avr1. Resistance proteins guard the plant against pathogens that contain an appropriate avirulence protein via an indirect interaction with this avirulence protein. That triggers a defense system including the hypersensitive response, which restricts the pathogen growth.</text>
</comment>
<dbReference type="Proteomes" id="UP001172457">
    <property type="component" value="Chromosome 4"/>
</dbReference>